<evidence type="ECO:0000256" key="16">
    <source>
        <dbReference type="ARBA" id="ARBA00023136"/>
    </source>
</evidence>
<proteinExistence type="inferred from homology"/>
<evidence type="ECO:0000256" key="8">
    <source>
        <dbReference type="ARBA" id="ARBA00011893"/>
    </source>
</evidence>
<dbReference type="GO" id="GO:0005737">
    <property type="term" value="C:cytoplasm"/>
    <property type="evidence" value="ECO:0007669"/>
    <property type="project" value="UniProtKB-SubCell"/>
</dbReference>
<dbReference type="Pfam" id="PF00156">
    <property type="entry name" value="Pribosyltran"/>
    <property type="match status" value="1"/>
</dbReference>
<comment type="subcellular location">
    <subcellularLocation>
        <location evidence="4">Cytoplasm</location>
    </subcellularLocation>
    <subcellularLocation>
        <location evidence="3">Membrane</location>
        <topology evidence="3">Multi-pass membrane protein</topology>
    </subcellularLocation>
</comment>
<comment type="pathway">
    <text evidence="5">Purine metabolism; AMP biosynthesis via salvage pathway; AMP from adenine: step 1/1.</text>
</comment>
<dbReference type="NCBIfam" id="NF002636">
    <property type="entry name" value="PRK02304.1-5"/>
    <property type="match status" value="1"/>
</dbReference>
<comment type="function">
    <text evidence="2">Catalyzes a salvage reaction resulting in the formation of AMP, that is energically less costly than de novo synthesis.</text>
</comment>
<dbReference type="HAMAP" id="MF_00004">
    <property type="entry name" value="Aden_phosphoribosyltr"/>
    <property type="match status" value="1"/>
</dbReference>
<dbReference type="VEuPathDB" id="VectorBase:AALB20_037557"/>
<evidence type="ECO:0000256" key="12">
    <source>
        <dbReference type="ARBA" id="ARBA00022679"/>
    </source>
</evidence>
<dbReference type="VEuPathDB" id="VectorBase:AALB004799"/>
<keyword evidence="13" id="KW-0812">Transmembrane</keyword>
<evidence type="ECO:0000256" key="7">
    <source>
        <dbReference type="ARBA" id="ARBA00011738"/>
    </source>
</evidence>
<keyword evidence="19" id="KW-1185">Reference proteome</keyword>
<keyword evidence="14" id="KW-0660">Purine salvage</keyword>
<dbReference type="Gene3D" id="1.20.140.150">
    <property type="match status" value="1"/>
</dbReference>
<keyword evidence="16" id="KW-0472">Membrane</keyword>
<sequence>MSSDQSANVELIKKHIGEYPDFPKKGILFKDIFTALRNGEVCKAIKSVLVAYVRENCPDVQVIVGLEARGFLFSLLIAAELGIASVPIRKKGKLPGTCARQEYVLEYGTDVFEIQKGSITAGQKVLIIDDLLATGGTMTAANLLVQQLGGIVERNLVILELTQLGGRKKLEASGATCKKESSVGSDINSNSNSSGSRAATIIFTMGTKIEYVDSSHMYATNYIRNSKAIAVLWAIFSICYAIISVVAFVTPEWVGDSDSDAGGRLGLWQICQKDELNDSCSGKLEELLEMQSIAFQVATVFCGLAVATSILAICCLLLMVFMKSTTVFHLCGWMQMLSALCMVIACVSFPFGWNSDEFRKVCGPESNRFEVGLCSMRWAYPLAIIACIDGFILATLSFILATRHVRLQPEPQYQSSTYKGEINNAYVTDAVSIAGSRKSLNLQPVLLVAPPHMAHHMNGNDTLSSRAASRYGHGMRPDYHSSLHQFQL</sequence>
<dbReference type="InterPro" id="IPR000836">
    <property type="entry name" value="PRTase_dom"/>
</dbReference>
<evidence type="ECO:0000256" key="10">
    <source>
        <dbReference type="ARBA" id="ARBA00022490"/>
    </source>
</evidence>
<organism evidence="18 19">
    <name type="scientific">Anopheles albimanus</name>
    <name type="common">New world malaria mosquito</name>
    <dbReference type="NCBI Taxonomy" id="7167"/>
    <lineage>
        <taxon>Eukaryota</taxon>
        <taxon>Metazoa</taxon>
        <taxon>Ecdysozoa</taxon>
        <taxon>Arthropoda</taxon>
        <taxon>Hexapoda</taxon>
        <taxon>Insecta</taxon>
        <taxon>Pterygota</taxon>
        <taxon>Neoptera</taxon>
        <taxon>Endopterygota</taxon>
        <taxon>Diptera</taxon>
        <taxon>Nematocera</taxon>
        <taxon>Culicoidea</taxon>
        <taxon>Culicidae</taxon>
        <taxon>Anophelinae</taxon>
        <taxon>Anopheles</taxon>
    </lineage>
</organism>
<evidence type="ECO:0000313" key="19">
    <source>
        <dbReference type="Proteomes" id="UP000069272"/>
    </source>
</evidence>
<reference evidence="18 19" key="1">
    <citation type="journal article" date="2017" name="G3 (Bethesda)">
        <title>The Physical Genome Mapping of Anopheles albimanus Corrected Scaffold Misassemblies and Identified Interarm Rearrangements in Genus Anopheles.</title>
        <authorList>
            <person name="Artemov G.N."/>
            <person name="Peery A.N."/>
            <person name="Jiang X."/>
            <person name="Tu Z."/>
            <person name="Stegniy V.N."/>
            <person name="Sharakhova M.V."/>
            <person name="Sharakhov I.V."/>
        </authorList>
    </citation>
    <scope>NUCLEOTIDE SEQUENCE [LARGE SCALE GENOMIC DNA]</scope>
    <source>
        <strain evidence="18 19">ALBI9_A</strain>
    </source>
</reference>
<evidence type="ECO:0000256" key="11">
    <source>
        <dbReference type="ARBA" id="ARBA00022676"/>
    </source>
</evidence>
<dbReference type="InterPro" id="IPR029057">
    <property type="entry name" value="PRTase-like"/>
</dbReference>
<evidence type="ECO:0000259" key="17">
    <source>
        <dbReference type="Pfam" id="PF00156"/>
    </source>
</evidence>
<feature type="domain" description="Phosphoribosyltransferase" evidence="17">
    <location>
        <begin position="44"/>
        <end position="141"/>
    </location>
</feature>
<accession>A0A182FE58</accession>
<evidence type="ECO:0000256" key="2">
    <source>
        <dbReference type="ARBA" id="ARBA00003968"/>
    </source>
</evidence>
<protein>
    <recommendedName>
        <fullName evidence="9">Adenine phosphoribosyltransferase</fullName>
        <ecNumber evidence="8">2.4.2.7</ecNumber>
    </recommendedName>
</protein>
<dbReference type="GO" id="GO:0006168">
    <property type="term" value="P:adenine salvage"/>
    <property type="evidence" value="ECO:0007669"/>
    <property type="project" value="InterPro"/>
</dbReference>
<dbReference type="Proteomes" id="UP000069272">
    <property type="component" value="Chromosome 3L"/>
</dbReference>
<comment type="catalytic activity">
    <reaction evidence="1">
        <text>AMP + diphosphate = 5-phospho-alpha-D-ribose 1-diphosphate + adenine</text>
        <dbReference type="Rhea" id="RHEA:16609"/>
        <dbReference type="ChEBI" id="CHEBI:16708"/>
        <dbReference type="ChEBI" id="CHEBI:33019"/>
        <dbReference type="ChEBI" id="CHEBI:58017"/>
        <dbReference type="ChEBI" id="CHEBI:456215"/>
        <dbReference type="EC" id="2.4.2.7"/>
    </reaction>
</comment>
<dbReference type="GO" id="GO:0003999">
    <property type="term" value="F:adenine phosphoribosyltransferase activity"/>
    <property type="evidence" value="ECO:0007669"/>
    <property type="project" value="UniProtKB-EC"/>
</dbReference>
<evidence type="ECO:0000256" key="13">
    <source>
        <dbReference type="ARBA" id="ARBA00022692"/>
    </source>
</evidence>
<dbReference type="PANTHER" id="PTHR12489:SF1">
    <property type="entry name" value="LP10272P"/>
    <property type="match status" value="1"/>
</dbReference>
<dbReference type="PANTHER" id="PTHR12489">
    <property type="entry name" value="LIPOMA HMGIC FUSION PARTNER-LIKE PROTEIN"/>
    <property type="match status" value="1"/>
</dbReference>
<keyword evidence="10" id="KW-0963">Cytoplasm</keyword>
<dbReference type="GO" id="GO:0006166">
    <property type="term" value="P:purine ribonucleoside salvage"/>
    <property type="evidence" value="ECO:0007669"/>
    <property type="project" value="UniProtKB-KW"/>
</dbReference>
<dbReference type="CDD" id="cd06223">
    <property type="entry name" value="PRTases_typeI"/>
    <property type="match status" value="1"/>
</dbReference>
<evidence type="ECO:0000256" key="6">
    <source>
        <dbReference type="ARBA" id="ARBA00008391"/>
    </source>
</evidence>
<dbReference type="InterPro" id="IPR005764">
    <property type="entry name" value="Ade_phspho_trans"/>
</dbReference>
<dbReference type="EC" id="2.4.2.7" evidence="8"/>
<dbReference type="EnsemblMetazoa" id="AALB004799-RA">
    <property type="protein sequence ID" value="AALB004799-PA"/>
    <property type="gene ID" value="AALB004799"/>
</dbReference>
<keyword evidence="15" id="KW-1133">Transmembrane helix</keyword>
<evidence type="ECO:0000313" key="18">
    <source>
        <dbReference type="EnsemblMetazoa" id="AALB004799-PA"/>
    </source>
</evidence>
<evidence type="ECO:0000256" key="15">
    <source>
        <dbReference type="ARBA" id="ARBA00022989"/>
    </source>
</evidence>
<dbReference type="FunFam" id="3.40.50.2020:FF:000021">
    <property type="entry name" value="Adenine phosphoribosyltransferase"/>
    <property type="match status" value="1"/>
</dbReference>
<comment type="subunit">
    <text evidence="7">Homodimer.</text>
</comment>
<reference evidence="18" key="2">
    <citation type="submission" date="2022-08" db="UniProtKB">
        <authorList>
            <consortium name="EnsemblMetazoa"/>
        </authorList>
    </citation>
    <scope>IDENTIFICATION</scope>
    <source>
        <strain evidence="18">STECLA/ALBI9_A</strain>
    </source>
</reference>
<evidence type="ECO:0000256" key="5">
    <source>
        <dbReference type="ARBA" id="ARBA00004659"/>
    </source>
</evidence>
<dbReference type="AlphaFoldDB" id="A0A182FE58"/>
<dbReference type="Gene3D" id="3.40.50.2020">
    <property type="match status" value="1"/>
</dbReference>
<keyword evidence="12" id="KW-0808">Transferase</keyword>
<dbReference type="STRING" id="7167.A0A182FE58"/>
<evidence type="ECO:0000256" key="9">
    <source>
        <dbReference type="ARBA" id="ARBA00017366"/>
    </source>
</evidence>
<evidence type="ECO:0000256" key="4">
    <source>
        <dbReference type="ARBA" id="ARBA00004496"/>
    </source>
</evidence>
<dbReference type="GO" id="GO:0007605">
    <property type="term" value="P:sensory perception of sound"/>
    <property type="evidence" value="ECO:0007669"/>
    <property type="project" value="TreeGrafter"/>
</dbReference>
<dbReference type="InterPro" id="IPR019372">
    <property type="entry name" value="LHFPL"/>
</dbReference>
<dbReference type="SUPFAM" id="SSF53271">
    <property type="entry name" value="PRTase-like"/>
    <property type="match status" value="1"/>
</dbReference>
<evidence type="ECO:0000256" key="1">
    <source>
        <dbReference type="ARBA" id="ARBA00000868"/>
    </source>
</evidence>
<dbReference type="GO" id="GO:0005886">
    <property type="term" value="C:plasma membrane"/>
    <property type="evidence" value="ECO:0007669"/>
    <property type="project" value="TreeGrafter"/>
</dbReference>
<dbReference type="Pfam" id="PF10242">
    <property type="entry name" value="L_HMGIC_fpl"/>
    <property type="match status" value="1"/>
</dbReference>
<comment type="similarity">
    <text evidence="6">Belongs to the purine/pyrimidine phosphoribosyltransferase family.</text>
</comment>
<keyword evidence="11" id="KW-0328">Glycosyltransferase</keyword>
<evidence type="ECO:0000256" key="3">
    <source>
        <dbReference type="ARBA" id="ARBA00004141"/>
    </source>
</evidence>
<name>A0A182FE58_ANOAL</name>
<evidence type="ECO:0000256" key="14">
    <source>
        <dbReference type="ARBA" id="ARBA00022726"/>
    </source>
</evidence>